<sequence length="645" mass="74389">MSDYYESTESSASSLDTEQLDLLQTLDVLSYSGLSVERWVKYIFGMSMAEIALVRSRARAWGMKRRLRQFDLWNVIVQDFCREDTCPRFLILAQRSKGTTVLIPAALDTDASDFPLKAVPLPEDKWRHAVCSVQVYTHGTVEIEKDYKNTLRDATNVCNRLRSKSTPSRAKPRSSKRKAPEDDLLHPRPLKRIRISCDDMRLGALAQQCTGATYRMHVCLMSLQGADMTLHYYDPMGSIRSVPFNIIKRSEDLLVVWAMCNRLRTQAGFNPFQYNTAGEWKESRFVFEDCDTKEERVFVATDEPLFISGELLGRRTLVLPVTDALGRILVLKFAWVLCDSSVPETELIKEILRSAPEIRKHLPDLQFSRVYDSDTDLHLPRFALPPLEDEREYCWKRDLLITVTTRYHHLWTARSLQEFKKIFMEIVECHHVAYEKGRVFHRDISWTNLMFDRVDDISIRILNDWDNSANVDESGDIKATSGAPGGARGTFVFMAIDLLRNRNHEHFYRHDLESFFYVLIWAAVHFNLKESTRTEIAQPVLAQWAAGEDEEAWQSKMSFLKDFEDGEAVFNLMGADFDELNVTWILDLREIFADGYGAFEDHLETKSRGAQGEPSLRVRYSDPAFDEKTLGGHVTFEKFMDILKG</sequence>
<dbReference type="Pfam" id="PF17667">
    <property type="entry name" value="Pkinase_fungal"/>
    <property type="match status" value="2"/>
</dbReference>
<feature type="domain" description="Fungal-type protein kinase" evidence="2">
    <location>
        <begin position="215"/>
        <end position="356"/>
    </location>
</feature>
<name>A0A2H3BQI6_9AGAR</name>
<feature type="region of interest" description="Disordered" evidence="1">
    <location>
        <begin position="161"/>
        <end position="183"/>
    </location>
</feature>
<organism evidence="3 4">
    <name type="scientific">Armillaria solidipes</name>
    <dbReference type="NCBI Taxonomy" id="1076256"/>
    <lineage>
        <taxon>Eukaryota</taxon>
        <taxon>Fungi</taxon>
        <taxon>Dikarya</taxon>
        <taxon>Basidiomycota</taxon>
        <taxon>Agaricomycotina</taxon>
        <taxon>Agaricomycetes</taxon>
        <taxon>Agaricomycetidae</taxon>
        <taxon>Agaricales</taxon>
        <taxon>Marasmiineae</taxon>
        <taxon>Physalacriaceae</taxon>
        <taxon>Armillaria</taxon>
    </lineage>
</organism>
<dbReference type="Proteomes" id="UP000218334">
    <property type="component" value="Unassembled WGS sequence"/>
</dbReference>
<evidence type="ECO:0000313" key="4">
    <source>
        <dbReference type="Proteomes" id="UP000218334"/>
    </source>
</evidence>
<feature type="domain" description="Fungal-type protein kinase" evidence="2">
    <location>
        <begin position="408"/>
        <end position="522"/>
    </location>
</feature>
<keyword evidence="4" id="KW-1185">Reference proteome</keyword>
<gene>
    <name evidence="3" type="ORF">ARMSODRAFT_1021252</name>
</gene>
<protein>
    <recommendedName>
        <fullName evidence="2">Fungal-type protein kinase domain-containing protein</fullName>
    </recommendedName>
</protein>
<dbReference type="InterPro" id="IPR011009">
    <property type="entry name" value="Kinase-like_dom_sf"/>
</dbReference>
<dbReference type="STRING" id="1076256.A0A2H3BQI6"/>
<dbReference type="SUPFAM" id="SSF56112">
    <property type="entry name" value="Protein kinase-like (PK-like)"/>
    <property type="match status" value="1"/>
</dbReference>
<evidence type="ECO:0000313" key="3">
    <source>
        <dbReference type="EMBL" id="PBK66837.1"/>
    </source>
</evidence>
<dbReference type="PANTHER" id="PTHR38248">
    <property type="entry name" value="FUNK1 6"/>
    <property type="match status" value="1"/>
</dbReference>
<dbReference type="InterPro" id="IPR040976">
    <property type="entry name" value="Pkinase_fungal"/>
</dbReference>
<proteinExistence type="predicted"/>
<accession>A0A2H3BQI6</accession>
<evidence type="ECO:0000256" key="1">
    <source>
        <dbReference type="SAM" id="MobiDB-lite"/>
    </source>
</evidence>
<evidence type="ECO:0000259" key="2">
    <source>
        <dbReference type="Pfam" id="PF17667"/>
    </source>
</evidence>
<dbReference type="AlphaFoldDB" id="A0A2H3BQI6"/>
<reference evidence="4" key="1">
    <citation type="journal article" date="2017" name="Nat. Ecol. Evol.">
        <title>Genome expansion and lineage-specific genetic innovations in the forest pathogenic fungi Armillaria.</title>
        <authorList>
            <person name="Sipos G."/>
            <person name="Prasanna A.N."/>
            <person name="Walter M.C."/>
            <person name="O'Connor E."/>
            <person name="Balint B."/>
            <person name="Krizsan K."/>
            <person name="Kiss B."/>
            <person name="Hess J."/>
            <person name="Varga T."/>
            <person name="Slot J."/>
            <person name="Riley R."/>
            <person name="Boka B."/>
            <person name="Rigling D."/>
            <person name="Barry K."/>
            <person name="Lee J."/>
            <person name="Mihaltcheva S."/>
            <person name="LaButti K."/>
            <person name="Lipzen A."/>
            <person name="Waldron R."/>
            <person name="Moloney N.M."/>
            <person name="Sperisen C."/>
            <person name="Kredics L."/>
            <person name="Vagvoelgyi C."/>
            <person name="Patrignani A."/>
            <person name="Fitzpatrick D."/>
            <person name="Nagy I."/>
            <person name="Doyle S."/>
            <person name="Anderson J.B."/>
            <person name="Grigoriev I.V."/>
            <person name="Gueldener U."/>
            <person name="Muensterkoetter M."/>
            <person name="Nagy L.G."/>
        </authorList>
    </citation>
    <scope>NUCLEOTIDE SEQUENCE [LARGE SCALE GENOMIC DNA]</scope>
    <source>
        <strain evidence="4">28-4</strain>
    </source>
</reference>
<dbReference type="Gene3D" id="1.10.510.10">
    <property type="entry name" value="Transferase(Phosphotransferase) domain 1"/>
    <property type="match status" value="1"/>
</dbReference>
<dbReference type="EMBL" id="KZ293439">
    <property type="protein sequence ID" value="PBK66837.1"/>
    <property type="molecule type" value="Genomic_DNA"/>
</dbReference>
<dbReference type="PANTHER" id="PTHR38248:SF2">
    <property type="entry name" value="FUNK1 11"/>
    <property type="match status" value="1"/>
</dbReference>